<dbReference type="InterPro" id="IPR051049">
    <property type="entry name" value="Dienelactone_hydrolase-like"/>
</dbReference>
<comment type="caution">
    <text evidence="2">The sequence shown here is derived from an EMBL/GenBank/DDBJ whole genome shotgun (WGS) entry which is preliminary data.</text>
</comment>
<reference evidence="2" key="2">
    <citation type="submission" date="2020-09" db="EMBL/GenBank/DDBJ databases">
        <authorList>
            <person name="Sun Q."/>
            <person name="Zhou Y."/>
        </authorList>
    </citation>
    <scope>NUCLEOTIDE SEQUENCE</scope>
    <source>
        <strain evidence="2">CGMCC 1.15447</strain>
    </source>
</reference>
<sequence>MSERVKLTAVDGHELEAYVAHPAGAPRGAVVLVQEIFGINSHIRGVADGYAKDGYLVVAPALFDRFERGLELQYTGEDSKKAYELYGKLNPEVQMKDVAAAFEFARKTVGNAIGVIGYCYGGLMSWVTATRGETLKVQPACCVCYYPGGIGKYASEEPSCPVMIHIGADDSHIGPEQVEPVKKAHPEVEVFIYKGADHAFNRAADPAKYREAAAKLARERTLEFLRTNVG</sequence>
<name>A0A916W2R6_9BACT</name>
<dbReference type="PANTHER" id="PTHR46623">
    <property type="entry name" value="CARBOXYMETHYLENEBUTENOLIDASE-RELATED"/>
    <property type="match status" value="1"/>
</dbReference>
<dbReference type="Proteomes" id="UP000648801">
    <property type="component" value="Unassembled WGS sequence"/>
</dbReference>
<dbReference type="PANTHER" id="PTHR46623:SF6">
    <property type="entry name" value="ALPHA_BETA-HYDROLASES SUPERFAMILY PROTEIN"/>
    <property type="match status" value="1"/>
</dbReference>
<dbReference type="RefSeq" id="WP_188758291.1">
    <property type="nucleotide sequence ID" value="NZ_BMJB01000001.1"/>
</dbReference>
<dbReference type="AlphaFoldDB" id="A0A916W2R6"/>
<organism evidence="2 3">
    <name type="scientific">Edaphobacter acidisoli</name>
    <dbReference type="NCBI Taxonomy" id="2040573"/>
    <lineage>
        <taxon>Bacteria</taxon>
        <taxon>Pseudomonadati</taxon>
        <taxon>Acidobacteriota</taxon>
        <taxon>Terriglobia</taxon>
        <taxon>Terriglobales</taxon>
        <taxon>Acidobacteriaceae</taxon>
        <taxon>Edaphobacter</taxon>
    </lineage>
</organism>
<dbReference type="Gene3D" id="3.40.50.1820">
    <property type="entry name" value="alpha/beta hydrolase"/>
    <property type="match status" value="1"/>
</dbReference>
<accession>A0A916W2R6</accession>
<evidence type="ECO:0000313" key="2">
    <source>
        <dbReference type="EMBL" id="GGA61575.1"/>
    </source>
</evidence>
<protein>
    <submittedName>
        <fullName evidence="2">Carboxymethylenebutenolidase</fullName>
    </submittedName>
</protein>
<reference evidence="2" key="1">
    <citation type="journal article" date="2014" name="Int. J. Syst. Evol. Microbiol.">
        <title>Complete genome sequence of Corynebacterium casei LMG S-19264T (=DSM 44701T), isolated from a smear-ripened cheese.</title>
        <authorList>
            <consortium name="US DOE Joint Genome Institute (JGI-PGF)"/>
            <person name="Walter F."/>
            <person name="Albersmeier A."/>
            <person name="Kalinowski J."/>
            <person name="Ruckert C."/>
        </authorList>
    </citation>
    <scope>NUCLEOTIDE SEQUENCE</scope>
    <source>
        <strain evidence="2">CGMCC 1.15447</strain>
    </source>
</reference>
<gene>
    <name evidence="2" type="ORF">GCM10011507_11360</name>
</gene>
<dbReference type="InterPro" id="IPR002925">
    <property type="entry name" value="Dienelactn_hydro"/>
</dbReference>
<dbReference type="Pfam" id="PF01738">
    <property type="entry name" value="DLH"/>
    <property type="match status" value="1"/>
</dbReference>
<dbReference type="InterPro" id="IPR029058">
    <property type="entry name" value="AB_hydrolase_fold"/>
</dbReference>
<proteinExistence type="predicted"/>
<feature type="domain" description="Dienelactone hydrolase" evidence="1">
    <location>
        <begin position="15"/>
        <end position="227"/>
    </location>
</feature>
<evidence type="ECO:0000259" key="1">
    <source>
        <dbReference type="Pfam" id="PF01738"/>
    </source>
</evidence>
<evidence type="ECO:0000313" key="3">
    <source>
        <dbReference type="Proteomes" id="UP000648801"/>
    </source>
</evidence>
<keyword evidence="3" id="KW-1185">Reference proteome</keyword>
<dbReference type="GO" id="GO:0016787">
    <property type="term" value="F:hydrolase activity"/>
    <property type="evidence" value="ECO:0007669"/>
    <property type="project" value="InterPro"/>
</dbReference>
<dbReference type="SUPFAM" id="SSF53474">
    <property type="entry name" value="alpha/beta-Hydrolases"/>
    <property type="match status" value="1"/>
</dbReference>
<dbReference type="EMBL" id="BMJB01000001">
    <property type="protein sequence ID" value="GGA61575.1"/>
    <property type="molecule type" value="Genomic_DNA"/>
</dbReference>